<dbReference type="Gene3D" id="1.10.287.310">
    <property type="match status" value="1"/>
</dbReference>
<dbReference type="PROSITE" id="PS00579">
    <property type="entry name" value="RIBOSOMAL_L29"/>
    <property type="match status" value="1"/>
</dbReference>
<evidence type="ECO:0000313" key="6">
    <source>
        <dbReference type="EMBL" id="MBT1686032.1"/>
    </source>
</evidence>
<evidence type="ECO:0000313" key="7">
    <source>
        <dbReference type="Proteomes" id="UP001319180"/>
    </source>
</evidence>
<accession>A0AAP2GCD0</accession>
<protein>
    <recommendedName>
        <fullName evidence="4 5">Large ribosomal subunit protein uL29</fullName>
    </recommendedName>
</protein>
<keyword evidence="2 5" id="KW-0689">Ribosomal protein</keyword>
<dbReference type="GO" id="GO:1990904">
    <property type="term" value="C:ribonucleoprotein complex"/>
    <property type="evidence" value="ECO:0007669"/>
    <property type="project" value="UniProtKB-KW"/>
</dbReference>
<organism evidence="6 7">
    <name type="scientific">Dawidia soli</name>
    <dbReference type="NCBI Taxonomy" id="2782352"/>
    <lineage>
        <taxon>Bacteria</taxon>
        <taxon>Pseudomonadati</taxon>
        <taxon>Bacteroidota</taxon>
        <taxon>Cytophagia</taxon>
        <taxon>Cytophagales</taxon>
        <taxon>Chryseotaleaceae</taxon>
        <taxon>Dawidia</taxon>
    </lineage>
</organism>
<proteinExistence type="inferred from homology"/>
<dbReference type="AlphaFoldDB" id="A0AAP2GCD0"/>
<evidence type="ECO:0000256" key="5">
    <source>
        <dbReference type="HAMAP-Rule" id="MF_00374"/>
    </source>
</evidence>
<reference evidence="6 7" key="1">
    <citation type="submission" date="2021-05" db="EMBL/GenBank/DDBJ databases">
        <title>A Polyphasic approach of four new species of the genus Ohtaekwangia: Ohtaekwangia histidinii sp. nov., Ohtaekwangia cretensis sp. nov., Ohtaekwangia indiensis sp. nov., Ohtaekwangia reichenbachii sp. nov. from diverse environment.</title>
        <authorList>
            <person name="Octaviana S."/>
        </authorList>
    </citation>
    <scope>NUCLEOTIDE SEQUENCE [LARGE SCALE GENOMIC DNA]</scope>
    <source>
        <strain evidence="6 7">PWU37</strain>
    </source>
</reference>
<evidence type="ECO:0000256" key="1">
    <source>
        <dbReference type="ARBA" id="ARBA00009254"/>
    </source>
</evidence>
<evidence type="ECO:0000256" key="3">
    <source>
        <dbReference type="ARBA" id="ARBA00023274"/>
    </source>
</evidence>
<dbReference type="RefSeq" id="WP_254089279.1">
    <property type="nucleotide sequence ID" value="NZ_JAHESC010000006.1"/>
</dbReference>
<dbReference type="CDD" id="cd00427">
    <property type="entry name" value="Ribosomal_L29_HIP"/>
    <property type="match status" value="1"/>
</dbReference>
<evidence type="ECO:0000256" key="2">
    <source>
        <dbReference type="ARBA" id="ARBA00022980"/>
    </source>
</evidence>
<dbReference type="Proteomes" id="UP001319180">
    <property type="component" value="Unassembled WGS sequence"/>
</dbReference>
<dbReference type="SUPFAM" id="SSF46561">
    <property type="entry name" value="Ribosomal protein L29 (L29p)"/>
    <property type="match status" value="1"/>
</dbReference>
<keyword evidence="3 5" id="KW-0687">Ribonucleoprotein</keyword>
<dbReference type="GO" id="GO:0006412">
    <property type="term" value="P:translation"/>
    <property type="evidence" value="ECO:0007669"/>
    <property type="project" value="UniProtKB-UniRule"/>
</dbReference>
<dbReference type="InterPro" id="IPR001854">
    <property type="entry name" value="Ribosomal_uL29"/>
</dbReference>
<sequence>MKATEIKGLSVAELKEKIGSEKEALRKMQFAHQISSVENPMKLKETRKLIARLNTELTAKQNATK</sequence>
<dbReference type="GO" id="GO:0003735">
    <property type="term" value="F:structural constituent of ribosome"/>
    <property type="evidence" value="ECO:0007669"/>
    <property type="project" value="InterPro"/>
</dbReference>
<comment type="caution">
    <text evidence="6">The sequence shown here is derived from an EMBL/GenBank/DDBJ whole genome shotgun (WGS) entry which is preliminary data.</text>
</comment>
<dbReference type="NCBIfam" id="TIGR00012">
    <property type="entry name" value="L29"/>
    <property type="match status" value="1"/>
</dbReference>
<dbReference type="Pfam" id="PF00831">
    <property type="entry name" value="Ribosomal_L29"/>
    <property type="match status" value="1"/>
</dbReference>
<dbReference type="HAMAP" id="MF_00374">
    <property type="entry name" value="Ribosomal_uL29"/>
    <property type="match status" value="1"/>
</dbReference>
<dbReference type="GO" id="GO:0005840">
    <property type="term" value="C:ribosome"/>
    <property type="evidence" value="ECO:0007669"/>
    <property type="project" value="UniProtKB-KW"/>
</dbReference>
<dbReference type="EMBL" id="JAHESC010000006">
    <property type="protein sequence ID" value="MBT1686032.1"/>
    <property type="molecule type" value="Genomic_DNA"/>
</dbReference>
<name>A0AAP2GCD0_9BACT</name>
<dbReference type="InterPro" id="IPR018254">
    <property type="entry name" value="Ribosomal_uL29_CS"/>
</dbReference>
<keyword evidence="7" id="KW-1185">Reference proteome</keyword>
<gene>
    <name evidence="5 6" type="primary">rpmC</name>
    <name evidence="6" type="ORF">KK078_05665</name>
</gene>
<comment type="similarity">
    <text evidence="1 5">Belongs to the universal ribosomal protein uL29 family.</text>
</comment>
<dbReference type="InterPro" id="IPR036049">
    <property type="entry name" value="Ribosomal_uL29_sf"/>
</dbReference>
<evidence type="ECO:0000256" key="4">
    <source>
        <dbReference type="ARBA" id="ARBA00035204"/>
    </source>
</evidence>